<dbReference type="AlphaFoldDB" id="A0A1F7SWN4"/>
<dbReference type="EMBL" id="MGDL01000008">
    <property type="protein sequence ID" value="OGL57648.1"/>
    <property type="molecule type" value="Genomic_DNA"/>
</dbReference>
<evidence type="ECO:0000256" key="1">
    <source>
        <dbReference type="ARBA" id="ARBA00022741"/>
    </source>
</evidence>
<keyword evidence="3" id="KW-0378">Hydrolase</keyword>
<protein>
    <submittedName>
        <fullName evidence="10">Uncharacterized protein</fullName>
    </submittedName>
</protein>
<sequence length="676" mass="76389">MQPSIFKLPGIGPKTSQKLAKLGIFTDIDLLNHIPTRYIDFSHTTTISTADLNQNLTITGKINSFNNIYTRYGKNIQKAIVSDTTGKISLIWFNQPYLAQSLKVGDTYKFAGKISEYQGAKTIIAPQFGDHNTGKIIPIYPETHGLSSKWFRKIISQNISQLLPQIIENLPNSIIKKYKLMPLDLAYSEVHLPTKEKLLQKARQRLAIQELLSLQSYSLIQKQKWSLNQPLHTLKISPSISQKIKKLIDSLPFKLTTSQVKVWHQTLKDLVNPDTPGNRLIQGDVGSGKTIIALLATYFTSLNKFLTIYLAPTEILAKQHYQTFNSILTKHPQIRIKLLTSSNKITDKDLKNTDILICTHAVLFRSSTLAQKIGLLIIDEQHKFGVKQRSRLTDPLHPPHTITMTATPIPRTISLTYLGNLSLSTIDQLPSGRLPVKTFLVPNSKKSQCYQWIKTEIKKNHVQSYIVCPFIEESDINLEVKAATQEFEFLSQNIFPDLKLALIHGKTKNSQDLIEKFKNKKIDILVTTPIIEVGIDIPNSTIMIIQSAERFGLAQLHQLRGRVGRGSTQSYCYLFTQSIDPKTLNRLKFFQQHPSGSDIAEYDLSLRGPGEIFSELQHGHPSLKLADLQNSQLIETSQQILKDITRQNPKFNLSQLLNPHLSKQLKISSLTSLAQN</sequence>
<feature type="domain" description="Helicase ATP-binding" evidence="8">
    <location>
        <begin position="270"/>
        <end position="426"/>
    </location>
</feature>
<keyword evidence="7" id="KW-0234">DNA repair</keyword>
<dbReference type="InterPro" id="IPR014001">
    <property type="entry name" value="Helicase_ATP-bd"/>
</dbReference>
<dbReference type="GO" id="GO:0006281">
    <property type="term" value="P:DNA repair"/>
    <property type="evidence" value="ECO:0007669"/>
    <property type="project" value="UniProtKB-KW"/>
</dbReference>
<dbReference type="PANTHER" id="PTHR47964:SF1">
    <property type="entry name" value="ATP-DEPENDENT DNA HELICASE HOMOLOG RECG, CHLOROPLASTIC"/>
    <property type="match status" value="1"/>
</dbReference>
<evidence type="ECO:0000256" key="6">
    <source>
        <dbReference type="ARBA" id="ARBA00023125"/>
    </source>
</evidence>
<feature type="domain" description="Helicase C-terminal" evidence="9">
    <location>
        <begin position="445"/>
        <end position="605"/>
    </location>
</feature>
<evidence type="ECO:0000256" key="7">
    <source>
        <dbReference type="ARBA" id="ARBA00023204"/>
    </source>
</evidence>
<organism evidence="10 11">
    <name type="scientific">Candidatus Shapirobacteria bacterium RIFOXYB1_FULL_38_38</name>
    <dbReference type="NCBI Taxonomy" id="1802151"/>
    <lineage>
        <taxon>Bacteria</taxon>
        <taxon>Candidatus Shapironibacteriota</taxon>
    </lineage>
</organism>
<keyword evidence="6" id="KW-0238">DNA-binding</keyword>
<dbReference type="GO" id="GO:0003677">
    <property type="term" value="F:DNA binding"/>
    <property type="evidence" value="ECO:0007669"/>
    <property type="project" value="UniProtKB-KW"/>
</dbReference>
<dbReference type="Gene3D" id="3.40.50.300">
    <property type="entry name" value="P-loop containing nucleotide triphosphate hydrolases"/>
    <property type="match status" value="2"/>
</dbReference>
<dbReference type="Gene3D" id="2.40.50.140">
    <property type="entry name" value="Nucleic acid-binding proteins"/>
    <property type="match status" value="1"/>
</dbReference>
<keyword evidence="4" id="KW-0347">Helicase</keyword>
<comment type="caution">
    <text evidence="10">The sequence shown here is derived from an EMBL/GenBank/DDBJ whole genome shotgun (WGS) entry which is preliminary data.</text>
</comment>
<accession>A0A1F7SWN4</accession>
<evidence type="ECO:0000259" key="9">
    <source>
        <dbReference type="PROSITE" id="PS51194"/>
    </source>
</evidence>
<dbReference type="InterPro" id="IPR033454">
    <property type="entry name" value="RecG_wedge"/>
</dbReference>
<keyword evidence="2" id="KW-0227">DNA damage</keyword>
<dbReference type="InterPro" id="IPR011545">
    <property type="entry name" value="DEAD/DEAH_box_helicase_dom"/>
</dbReference>
<dbReference type="SMART" id="SM00487">
    <property type="entry name" value="DEXDc"/>
    <property type="match status" value="1"/>
</dbReference>
<dbReference type="Pfam" id="PF17191">
    <property type="entry name" value="RecG_wedge"/>
    <property type="match status" value="1"/>
</dbReference>
<evidence type="ECO:0000256" key="2">
    <source>
        <dbReference type="ARBA" id="ARBA00022763"/>
    </source>
</evidence>
<dbReference type="Pfam" id="PF00270">
    <property type="entry name" value="DEAD"/>
    <property type="match status" value="1"/>
</dbReference>
<name>A0A1F7SWN4_9BACT</name>
<keyword evidence="1" id="KW-0547">Nucleotide-binding</keyword>
<dbReference type="GO" id="GO:0016787">
    <property type="term" value="F:hydrolase activity"/>
    <property type="evidence" value="ECO:0007669"/>
    <property type="project" value="UniProtKB-KW"/>
</dbReference>
<dbReference type="PROSITE" id="PS51192">
    <property type="entry name" value="HELICASE_ATP_BIND_1"/>
    <property type="match status" value="1"/>
</dbReference>
<evidence type="ECO:0000313" key="11">
    <source>
        <dbReference type="Proteomes" id="UP000179812"/>
    </source>
</evidence>
<evidence type="ECO:0000259" key="8">
    <source>
        <dbReference type="PROSITE" id="PS51192"/>
    </source>
</evidence>
<reference evidence="10 11" key="1">
    <citation type="journal article" date="2016" name="Nat. Commun.">
        <title>Thousands of microbial genomes shed light on interconnected biogeochemical processes in an aquifer system.</title>
        <authorList>
            <person name="Anantharaman K."/>
            <person name="Brown C.T."/>
            <person name="Hug L.A."/>
            <person name="Sharon I."/>
            <person name="Castelle C.J."/>
            <person name="Probst A.J."/>
            <person name="Thomas B.C."/>
            <person name="Singh A."/>
            <person name="Wilkins M.J."/>
            <person name="Karaoz U."/>
            <person name="Brodie E.L."/>
            <person name="Williams K.H."/>
            <person name="Hubbard S.S."/>
            <person name="Banfield J.F."/>
        </authorList>
    </citation>
    <scope>NUCLEOTIDE SEQUENCE [LARGE SCALE GENOMIC DNA]</scope>
</reference>
<dbReference type="SMART" id="SM00490">
    <property type="entry name" value="HELICc"/>
    <property type="match status" value="1"/>
</dbReference>
<gene>
    <name evidence="10" type="ORF">A2367_00355</name>
</gene>
<dbReference type="InterPro" id="IPR001650">
    <property type="entry name" value="Helicase_C-like"/>
</dbReference>
<dbReference type="PROSITE" id="PS51194">
    <property type="entry name" value="HELICASE_CTER"/>
    <property type="match status" value="1"/>
</dbReference>
<dbReference type="GO" id="GO:0005524">
    <property type="term" value="F:ATP binding"/>
    <property type="evidence" value="ECO:0007669"/>
    <property type="project" value="UniProtKB-KW"/>
</dbReference>
<dbReference type="InterPro" id="IPR027417">
    <property type="entry name" value="P-loop_NTPase"/>
</dbReference>
<dbReference type="CDD" id="cd04488">
    <property type="entry name" value="RecG_wedge_OBF"/>
    <property type="match status" value="1"/>
</dbReference>
<evidence type="ECO:0000256" key="3">
    <source>
        <dbReference type="ARBA" id="ARBA00022801"/>
    </source>
</evidence>
<dbReference type="SUPFAM" id="SSF52540">
    <property type="entry name" value="P-loop containing nucleoside triphosphate hydrolases"/>
    <property type="match status" value="1"/>
</dbReference>
<dbReference type="PANTHER" id="PTHR47964">
    <property type="entry name" value="ATP-DEPENDENT DNA HELICASE HOMOLOG RECG, CHLOROPLASTIC"/>
    <property type="match status" value="1"/>
</dbReference>
<dbReference type="Pfam" id="PF00271">
    <property type="entry name" value="Helicase_C"/>
    <property type="match status" value="1"/>
</dbReference>
<keyword evidence="5" id="KW-0067">ATP-binding</keyword>
<dbReference type="SUPFAM" id="SSF50249">
    <property type="entry name" value="Nucleic acid-binding proteins"/>
    <property type="match status" value="1"/>
</dbReference>
<evidence type="ECO:0000256" key="5">
    <source>
        <dbReference type="ARBA" id="ARBA00022840"/>
    </source>
</evidence>
<evidence type="ECO:0000313" key="10">
    <source>
        <dbReference type="EMBL" id="OGL57648.1"/>
    </source>
</evidence>
<proteinExistence type="predicted"/>
<evidence type="ECO:0000256" key="4">
    <source>
        <dbReference type="ARBA" id="ARBA00022806"/>
    </source>
</evidence>
<dbReference type="InterPro" id="IPR047112">
    <property type="entry name" value="RecG/Mfd"/>
</dbReference>
<dbReference type="GO" id="GO:0003678">
    <property type="term" value="F:DNA helicase activity"/>
    <property type="evidence" value="ECO:0007669"/>
    <property type="project" value="TreeGrafter"/>
</dbReference>
<dbReference type="InterPro" id="IPR012340">
    <property type="entry name" value="NA-bd_OB-fold"/>
</dbReference>
<dbReference type="Proteomes" id="UP000179812">
    <property type="component" value="Unassembled WGS sequence"/>
</dbReference>